<evidence type="ECO:0000313" key="2">
    <source>
        <dbReference type="Proteomes" id="UP001153076"/>
    </source>
</evidence>
<dbReference type="OrthoDB" id="1001981at2759"/>
<protein>
    <submittedName>
        <fullName evidence="1">Uncharacterized protein</fullName>
    </submittedName>
</protein>
<accession>A0A9Q1JM47</accession>
<gene>
    <name evidence="1" type="ORF">Cgig2_020919</name>
</gene>
<organism evidence="1 2">
    <name type="scientific">Carnegiea gigantea</name>
    <dbReference type="NCBI Taxonomy" id="171969"/>
    <lineage>
        <taxon>Eukaryota</taxon>
        <taxon>Viridiplantae</taxon>
        <taxon>Streptophyta</taxon>
        <taxon>Embryophyta</taxon>
        <taxon>Tracheophyta</taxon>
        <taxon>Spermatophyta</taxon>
        <taxon>Magnoliopsida</taxon>
        <taxon>eudicotyledons</taxon>
        <taxon>Gunneridae</taxon>
        <taxon>Pentapetalae</taxon>
        <taxon>Caryophyllales</taxon>
        <taxon>Cactineae</taxon>
        <taxon>Cactaceae</taxon>
        <taxon>Cactoideae</taxon>
        <taxon>Echinocereeae</taxon>
        <taxon>Carnegiea</taxon>
    </lineage>
</organism>
<comment type="caution">
    <text evidence="1">The sequence shown here is derived from an EMBL/GenBank/DDBJ whole genome shotgun (WGS) entry which is preliminary data.</text>
</comment>
<sequence>MAIEIDDKLSRVFAIVKCDVMLVLEGHYQDHGHCYAKSMEMKKCPIHKLSPKILISKVLNVKKQHGIEIERYTLKLANKKKVQFKHVQVQESIIGNLELSAIMTKSWKALLYDRMAPGGFLNLVERLDYEQWLAIMETGFEGILSMRIRLIPKQLASNGKLIIYEEDVHVTLGLSIGPLEVSEGKSSESDTVFLEQWRKRWNIKRGGPPLFHLNRVEFKANKVERRFSIGINWPTETVKLRDRDEQMRKDTIIERIDYQNTARLAEADLEVYLKELEEEQHQ</sequence>
<reference evidence="1" key="1">
    <citation type="submission" date="2022-04" db="EMBL/GenBank/DDBJ databases">
        <title>Carnegiea gigantea Genome sequencing and assembly v2.</title>
        <authorList>
            <person name="Copetti D."/>
            <person name="Sanderson M.J."/>
            <person name="Burquez A."/>
            <person name="Wojciechowski M.F."/>
        </authorList>
    </citation>
    <scope>NUCLEOTIDE SEQUENCE</scope>
    <source>
        <strain evidence="1">SGP5-SGP5p</strain>
        <tissue evidence="1">Aerial part</tissue>
    </source>
</reference>
<keyword evidence="2" id="KW-1185">Reference proteome</keyword>
<proteinExistence type="predicted"/>
<dbReference type="Proteomes" id="UP001153076">
    <property type="component" value="Unassembled WGS sequence"/>
</dbReference>
<dbReference type="AlphaFoldDB" id="A0A9Q1JM47"/>
<dbReference type="EMBL" id="JAKOGI010001408">
    <property type="protein sequence ID" value="KAJ8425781.1"/>
    <property type="molecule type" value="Genomic_DNA"/>
</dbReference>
<evidence type="ECO:0000313" key="1">
    <source>
        <dbReference type="EMBL" id="KAJ8425781.1"/>
    </source>
</evidence>
<name>A0A9Q1JM47_9CARY</name>